<dbReference type="EMBL" id="JAHFZB010000024">
    <property type="protein sequence ID" value="KAK6475484.1"/>
    <property type="molecule type" value="Genomic_DNA"/>
</dbReference>
<gene>
    <name evidence="1" type="ORF">HHUSO_G25014</name>
</gene>
<evidence type="ECO:0000313" key="2">
    <source>
        <dbReference type="Proteomes" id="UP001369086"/>
    </source>
</evidence>
<sequence>MQILCVFPGRCFPAGLQYILNACSELNPTVRMTLHLGRTVLNAAPPPAQQVCIVNGRPLQYCWEMGVQFGCMTSYQGGMFKS</sequence>
<reference evidence="1 2" key="1">
    <citation type="submission" date="2021-05" db="EMBL/GenBank/DDBJ databases">
        <authorList>
            <person name="Zahm M."/>
            <person name="Klopp C."/>
            <person name="Cabau C."/>
            <person name="Kuhl H."/>
            <person name="Suciu R."/>
            <person name="Ciorpac M."/>
            <person name="Holostenco D."/>
            <person name="Gessner J."/>
            <person name="Wuertz S."/>
            <person name="Hohne C."/>
            <person name="Stock M."/>
            <person name="Gislard M."/>
            <person name="Lluch J."/>
            <person name="Milhes M."/>
            <person name="Lampietro C."/>
            <person name="Lopez Roques C."/>
            <person name="Donnadieu C."/>
            <person name="Du K."/>
            <person name="Schartl M."/>
            <person name="Guiguen Y."/>
        </authorList>
    </citation>
    <scope>NUCLEOTIDE SEQUENCE [LARGE SCALE GENOMIC DNA]</scope>
    <source>
        <strain evidence="1">Hh-F2</strain>
        <tissue evidence="1">Blood</tissue>
    </source>
</reference>
<name>A0ABR0YSR8_HUSHU</name>
<keyword evidence="2" id="KW-1185">Reference proteome</keyword>
<dbReference type="Proteomes" id="UP001369086">
    <property type="component" value="Unassembled WGS sequence"/>
</dbReference>
<organism evidence="1 2">
    <name type="scientific">Huso huso</name>
    <name type="common">Beluga</name>
    <name type="synonym">Acipenser huso</name>
    <dbReference type="NCBI Taxonomy" id="61971"/>
    <lineage>
        <taxon>Eukaryota</taxon>
        <taxon>Metazoa</taxon>
        <taxon>Chordata</taxon>
        <taxon>Craniata</taxon>
        <taxon>Vertebrata</taxon>
        <taxon>Euteleostomi</taxon>
        <taxon>Actinopterygii</taxon>
        <taxon>Chondrostei</taxon>
        <taxon>Acipenseriformes</taxon>
        <taxon>Acipenseridae</taxon>
        <taxon>Huso</taxon>
    </lineage>
</organism>
<comment type="caution">
    <text evidence="1">The sequence shown here is derived from an EMBL/GenBank/DDBJ whole genome shotgun (WGS) entry which is preliminary data.</text>
</comment>
<proteinExistence type="predicted"/>
<accession>A0ABR0YSR8</accession>
<evidence type="ECO:0000313" key="1">
    <source>
        <dbReference type="EMBL" id="KAK6475484.1"/>
    </source>
</evidence>
<protein>
    <submittedName>
        <fullName evidence="1">Uncharacterized protein</fullName>
    </submittedName>
</protein>